<dbReference type="AlphaFoldDB" id="A0A381W361"/>
<evidence type="ECO:0008006" key="2">
    <source>
        <dbReference type="Google" id="ProtNLM"/>
    </source>
</evidence>
<evidence type="ECO:0000313" key="1">
    <source>
        <dbReference type="EMBL" id="SVA46323.1"/>
    </source>
</evidence>
<proteinExistence type="predicted"/>
<feature type="non-terminal residue" evidence="1">
    <location>
        <position position="704"/>
    </location>
</feature>
<accession>A0A381W361</accession>
<dbReference type="SUPFAM" id="SSF47781">
    <property type="entry name" value="RuvA domain 2-like"/>
    <property type="match status" value="1"/>
</dbReference>
<protein>
    <recommendedName>
        <fullName evidence="2">Helix-hairpin-helix domain-containing protein</fullName>
    </recommendedName>
</protein>
<organism evidence="1">
    <name type="scientific">marine metagenome</name>
    <dbReference type="NCBI Taxonomy" id="408172"/>
    <lineage>
        <taxon>unclassified sequences</taxon>
        <taxon>metagenomes</taxon>
        <taxon>ecological metagenomes</taxon>
    </lineage>
</organism>
<name>A0A381W361_9ZZZZ</name>
<sequence length="704" mass="80085">MPILLIFCVLFSQKIAINQATLEEFQSLPLTQKQADALFEFVLFQGPVNEIYDILKIPDFDVETLNRLKPLVTLSKEMQDTKSSRLQDRYQKVENWTSTEGANEGLIEVWLDRLSEPINVNHATYDDLMSLQNVSPVDAVSVIKRQKEGSIDYPKALRGATNLSYWGYKNMVDFFTYGEHDPRKTDHFWYNTTYKTVPSTNSFDEEVGTTTPLSTHPGNLQHKMIYTSGGSWKLGYAYHRQMGEQNRYTSSGYIPDGKLTLTFRNLSLGNLKVNRLILGNFSATMGQGIVFESTDFFAPRRSGYGWSRRVVGVFPDLSQSYEYGLNGLALQTNLGKVDAFGFVSMNARDAVTNADSTFSSLITLYPRTDVGYNGPLLNPTLDQVNEMTYGGNFRYSFTPGMIVGLSSYESLYDKELSPQISKTIIATDAEGKYLTSIGNSADTEIAAMYASSAESPLWKNTKAMRRVYGLDFTAVINNLALQGEYGVLDKDATINNFSGDPRAFVGSAYLQFNSLNFLVVYRDYDLEFDNPYQRSFSNYQRFKGTIFEDTFYLEDPIYGFLYSSAAQPQAERGIYFSSRYQFHRQYVVSTDFDTWTRVADNARYYRSVVKLQYRPVFNYRFNIRQKWQMRGGYNILDPSTFYSRETIVRAQLRLSRFDNLELIYVNSTVDFTNRRRLTIDPTTGRSPALVGSAGTGSEAVGFKV</sequence>
<dbReference type="EMBL" id="UINC01010414">
    <property type="protein sequence ID" value="SVA46323.1"/>
    <property type="molecule type" value="Genomic_DNA"/>
</dbReference>
<dbReference type="InterPro" id="IPR010994">
    <property type="entry name" value="RuvA_2-like"/>
</dbReference>
<gene>
    <name evidence="1" type="ORF">METZ01_LOCUS99177</name>
</gene>
<reference evidence="1" key="1">
    <citation type="submission" date="2018-05" db="EMBL/GenBank/DDBJ databases">
        <authorList>
            <person name="Lanie J.A."/>
            <person name="Ng W.-L."/>
            <person name="Kazmierczak K.M."/>
            <person name="Andrzejewski T.M."/>
            <person name="Davidsen T.M."/>
            <person name="Wayne K.J."/>
            <person name="Tettelin H."/>
            <person name="Glass J.I."/>
            <person name="Rusch D."/>
            <person name="Podicherti R."/>
            <person name="Tsui H.-C.T."/>
            <person name="Winkler M.E."/>
        </authorList>
    </citation>
    <scope>NUCLEOTIDE SEQUENCE</scope>
</reference>